<proteinExistence type="predicted"/>
<dbReference type="GeneID" id="108043936"/>
<organism evidence="2 3">
    <name type="scientific">Drosophila rhopaloa</name>
    <name type="common">Fruit fly</name>
    <dbReference type="NCBI Taxonomy" id="1041015"/>
    <lineage>
        <taxon>Eukaryota</taxon>
        <taxon>Metazoa</taxon>
        <taxon>Ecdysozoa</taxon>
        <taxon>Arthropoda</taxon>
        <taxon>Hexapoda</taxon>
        <taxon>Insecta</taxon>
        <taxon>Pterygota</taxon>
        <taxon>Neoptera</taxon>
        <taxon>Endopterygota</taxon>
        <taxon>Diptera</taxon>
        <taxon>Brachycera</taxon>
        <taxon>Muscomorpha</taxon>
        <taxon>Ephydroidea</taxon>
        <taxon>Drosophilidae</taxon>
        <taxon>Drosophila</taxon>
        <taxon>Sophophora</taxon>
    </lineage>
</organism>
<dbReference type="EnsemblMetazoa" id="XM_044459140.1">
    <property type="protein sequence ID" value="XP_044315075.1"/>
    <property type="gene ID" value="LOC108043936"/>
</dbReference>
<reference evidence="3" key="1">
    <citation type="journal article" date="2021" name="Elife">
        <title>Highly contiguous assemblies of 101 drosophilid genomes.</title>
        <authorList>
            <person name="Kim B.Y."/>
            <person name="Wang J.R."/>
            <person name="Miller D.E."/>
            <person name="Barmina O."/>
            <person name="Delaney E."/>
            <person name="Thompson A."/>
            <person name="Comeault A.A."/>
            <person name="Peede D."/>
            <person name="D'Agostino E.R."/>
            <person name="Pelaez J."/>
            <person name="Aguilar J.M."/>
            <person name="Haji D."/>
            <person name="Matsunaga T."/>
            <person name="Armstrong E.E."/>
            <person name="Zych M."/>
            <person name="Ogawa Y."/>
            <person name="Stamenkovic-Radak M."/>
            <person name="Jelic M."/>
            <person name="Veselinovic M.S."/>
            <person name="Tanaskovic M."/>
            <person name="Eric P."/>
            <person name="Gao J.J."/>
            <person name="Katoh T.K."/>
            <person name="Toda M.J."/>
            <person name="Watabe H."/>
            <person name="Watada M."/>
            <person name="Davis J.S."/>
            <person name="Moyle L.C."/>
            <person name="Manoli G."/>
            <person name="Bertolini E."/>
            <person name="Kostal V."/>
            <person name="Hawley R.S."/>
            <person name="Takahashi A."/>
            <person name="Jones C.D."/>
            <person name="Price D.K."/>
            <person name="Whiteman N."/>
            <person name="Kopp A."/>
            <person name="Matute D.R."/>
            <person name="Petrov D.A."/>
        </authorList>
    </citation>
    <scope>NUCLEOTIDE SEQUENCE [LARGE SCALE GENOMIC DNA]</scope>
</reference>
<name>A0ABM5J8C9_DRORH</name>
<dbReference type="Proteomes" id="UP001652680">
    <property type="component" value="Unassembled WGS sequence"/>
</dbReference>
<evidence type="ECO:0000313" key="2">
    <source>
        <dbReference type="EnsemblMetazoa" id="XP_044315075.1"/>
    </source>
</evidence>
<reference evidence="2" key="2">
    <citation type="submission" date="2025-05" db="UniProtKB">
        <authorList>
            <consortium name="EnsemblMetazoa"/>
        </authorList>
    </citation>
    <scope>IDENTIFICATION</scope>
</reference>
<sequence length="143" mass="16236">MAFSGVPLPGIFCPDESVEQFVKLYGNDNFNNMIMASTVNHAYGPPRNMQSPPAHPPPTGMMEVTPSRFNGGPPRFDERNIKFNPQYGAQYRQTVHGGFGDHYNPPSSFKNYKHEYPSRHAQPGIHPTCFMHPLPPEHRFPWL</sequence>
<feature type="region of interest" description="Disordered" evidence="1">
    <location>
        <begin position="45"/>
        <end position="75"/>
    </location>
</feature>
<evidence type="ECO:0000313" key="3">
    <source>
        <dbReference type="Proteomes" id="UP001652680"/>
    </source>
</evidence>
<evidence type="ECO:0000256" key="1">
    <source>
        <dbReference type="SAM" id="MobiDB-lite"/>
    </source>
</evidence>
<protein>
    <submittedName>
        <fullName evidence="2">Uncharacterized protein</fullName>
    </submittedName>
</protein>
<dbReference type="RefSeq" id="XP_044315075.1">
    <property type="nucleotide sequence ID" value="XM_044459140.1"/>
</dbReference>
<accession>A0ABM5J8C9</accession>
<keyword evidence="3" id="KW-1185">Reference proteome</keyword>